<dbReference type="PANTHER" id="PTHR31066:SF85">
    <property type="entry name" value="OS02G0809100 PROTEIN"/>
    <property type="match status" value="1"/>
</dbReference>
<dbReference type="InterPro" id="IPR000270">
    <property type="entry name" value="PB1_dom"/>
</dbReference>
<dbReference type="CDD" id="cd06410">
    <property type="entry name" value="PB1_UP2"/>
    <property type="match status" value="1"/>
</dbReference>
<gene>
    <name evidence="3" type="ORF">TSUD_244320</name>
</gene>
<dbReference type="SMART" id="SM00666">
    <property type="entry name" value="PB1"/>
    <property type="match status" value="1"/>
</dbReference>
<name>A0A2Z6PFF4_TRISU</name>
<evidence type="ECO:0000256" key="1">
    <source>
        <dbReference type="SAM" id="MobiDB-lite"/>
    </source>
</evidence>
<reference evidence="4" key="1">
    <citation type="journal article" date="2017" name="Front. Plant Sci.">
        <title>Climate Clever Clovers: New Paradigm to Reduce the Environmental Footprint of Ruminants by Breeding Low Methanogenic Forages Utilizing Haplotype Variation.</title>
        <authorList>
            <person name="Kaur P."/>
            <person name="Appels R."/>
            <person name="Bayer P.E."/>
            <person name="Keeble-Gagnere G."/>
            <person name="Wang J."/>
            <person name="Hirakawa H."/>
            <person name="Shirasawa K."/>
            <person name="Vercoe P."/>
            <person name="Stefanova K."/>
            <person name="Durmic Z."/>
            <person name="Nichols P."/>
            <person name="Revell C."/>
            <person name="Isobe S.N."/>
            <person name="Edwards D."/>
            <person name="Erskine W."/>
        </authorList>
    </citation>
    <scope>NUCLEOTIDE SEQUENCE [LARGE SCALE GENOMIC DNA]</scope>
    <source>
        <strain evidence="4">cv. Daliak</strain>
    </source>
</reference>
<feature type="compositionally biased region" description="Polar residues" evidence="1">
    <location>
        <begin position="1"/>
        <end position="19"/>
    </location>
</feature>
<dbReference type="EMBL" id="DF974430">
    <property type="protein sequence ID" value="GAU48512.1"/>
    <property type="molecule type" value="Genomic_DNA"/>
</dbReference>
<proteinExistence type="predicted"/>
<sequence length="433" mass="47758">MEHQSLTSHPNSADSSPNSRELLENNYHRSPFDEQPPPPPSNSNRVKLMCSYGGKIQPRLQDHHFTYIGGDTKILTVDRAVKLSTLVGKLSIMANCDICFKYQLPGEDLDALISVCNEEDLDHMMIEYDRLCRVSPKPARLRLFLFPAPVNNNNKDDEDESADSSVSAVILAAVEDSKSEGQWFIDALNSANVPPLEESPPPPPTLNPDYLFGLGKPYSDTPSTNQAEFPVTVPDFPLMETECEPETVKETEIQPETVQETEIQELERMEFVNIEQEVKVDGENGGINGVFDCYTEENAEKVIPLVTNEPVQSPTQSLDQIQIQPGSFQVQIPEPVPVQSMFSPVRHHNVAPSGYSMGYPNEPAPVYLIQTSAGLYQALRPVTGPHGQPVYFAYAQIVNQFGYNGSVSGVPGVVSENGYSNGSYVSDRSALPL</sequence>
<accession>A0A2Z6PFF4</accession>
<protein>
    <recommendedName>
        <fullName evidence="2">PB1 domain-containing protein</fullName>
    </recommendedName>
</protein>
<keyword evidence="4" id="KW-1185">Reference proteome</keyword>
<evidence type="ECO:0000259" key="2">
    <source>
        <dbReference type="SMART" id="SM00666"/>
    </source>
</evidence>
<dbReference type="Gene3D" id="3.10.20.90">
    <property type="entry name" value="Phosphatidylinositol 3-kinase Catalytic Subunit, Chain A, domain 1"/>
    <property type="match status" value="1"/>
</dbReference>
<dbReference type="Pfam" id="PF00564">
    <property type="entry name" value="PB1"/>
    <property type="match status" value="1"/>
</dbReference>
<dbReference type="PANTHER" id="PTHR31066">
    <property type="entry name" value="OS05G0427100 PROTEIN-RELATED"/>
    <property type="match status" value="1"/>
</dbReference>
<evidence type="ECO:0000313" key="4">
    <source>
        <dbReference type="Proteomes" id="UP000242715"/>
    </source>
</evidence>
<dbReference type="InterPro" id="IPR053198">
    <property type="entry name" value="Gynoecium_Dev_Regulator"/>
</dbReference>
<feature type="region of interest" description="Disordered" evidence="1">
    <location>
        <begin position="1"/>
        <end position="45"/>
    </location>
</feature>
<feature type="compositionally biased region" description="Basic and acidic residues" evidence="1">
    <location>
        <begin position="21"/>
        <end position="32"/>
    </location>
</feature>
<dbReference type="OrthoDB" id="1938580at2759"/>
<dbReference type="Proteomes" id="UP000242715">
    <property type="component" value="Unassembled WGS sequence"/>
</dbReference>
<dbReference type="SUPFAM" id="SSF54277">
    <property type="entry name" value="CAD &amp; PB1 domains"/>
    <property type="match status" value="1"/>
</dbReference>
<feature type="domain" description="PB1" evidence="2">
    <location>
        <begin position="60"/>
        <end position="148"/>
    </location>
</feature>
<organism evidence="3 4">
    <name type="scientific">Trifolium subterraneum</name>
    <name type="common">Subterranean clover</name>
    <dbReference type="NCBI Taxonomy" id="3900"/>
    <lineage>
        <taxon>Eukaryota</taxon>
        <taxon>Viridiplantae</taxon>
        <taxon>Streptophyta</taxon>
        <taxon>Embryophyta</taxon>
        <taxon>Tracheophyta</taxon>
        <taxon>Spermatophyta</taxon>
        <taxon>Magnoliopsida</taxon>
        <taxon>eudicotyledons</taxon>
        <taxon>Gunneridae</taxon>
        <taxon>Pentapetalae</taxon>
        <taxon>rosids</taxon>
        <taxon>fabids</taxon>
        <taxon>Fabales</taxon>
        <taxon>Fabaceae</taxon>
        <taxon>Papilionoideae</taxon>
        <taxon>50 kb inversion clade</taxon>
        <taxon>NPAAA clade</taxon>
        <taxon>Hologalegina</taxon>
        <taxon>IRL clade</taxon>
        <taxon>Trifolieae</taxon>
        <taxon>Trifolium</taxon>
    </lineage>
</organism>
<evidence type="ECO:0000313" key="3">
    <source>
        <dbReference type="EMBL" id="GAU48512.1"/>
    </source>
</evidence>
<dbReference type="AlphaFoldDB" id="A0A2Z6PFF4"/>